<dbReference type="Pfam" id="PF14768">
    <property type="entry name" value="RPA_interact_C"/>
    <property type="match status" value="1"/>
</dbReference>
<dbReference type="GO" id="GO:0005634">
    <property type="term" value="C:nucleus"/>
    <property type="evidence" value="ECO:0007669"/>
    <property type="project" value="TreeGrafter"/>
</dbReference>
<accession>A4S242</accession>
<dbReference type="RefSeq" id="XP_001419470.1">
    <property type="nucleotide sequence ID" value="XM_001419433.1"/>
</dbReference>
<sequence length="254" mass="28591">MRADESLESACVRVVLGLVGKRARTRGGADEKASASGTASSFDAARCREIVLEQHAKRRKVRGGRVGSVRGVRDADVDDFDEDDEDEDDYARLTEAEVERVLLAMQDAMERELANEERLMSERAEVEYREDEEEQERLTRAIEAFERWKFPEAEDVGENAESSGEDVLCPVCATRRVLYNRHVLFCACGDFRIARADENVGLTYLKRRLAETFEAHVSRGCGNAGGLRFSVRDEYGLDACVAKCERCSFLEIVM</sequence>
<keyword evidence="1" id="KW-0479">Metal-binding</keyword>
<dbReference type="AlphaFoldDB" id="A4S242"/>
<dbReference type="EMBL" id="CP000589">
    <property type="protein sequence ID" value="ABO97763.1"/>
    <property type="molecule type" value="Genomic_DNA"/>
</dbReference>
<dbReference type="OrthoDB" id="435311at2759"/>
<evidence type="ECO:0000256" key="2">
    <source>
        <dbReference type="ARBA" id="ARBA00022771"/>
    </source>
</evidence>
<dbReference type="Proteomes" id="UP000001568">
    <property type="component" value="Chromosome 9"/>
</dbReference>
<feature type="domain" description="RPA-interacting protein C-terminal" evidence="5">
    <location>
        <begin position="168"/>
        <end position="251"/>
    </location>
</feature>
<reference evidence="6 7" key="1">
    <citation type="journal article" date="2007" name="Proc. Natl. Acad. Sci. U.S.A.">
        <title>The tiny eukaryote Ostreococcus provides genomic insights into the paradox of plankton speciation.</title>
        <authorList>
            <person name="Palenik B."/>
            <person name="Grimwood J."/>
            <person name="Aerts A."/>
            <person name="Rouze P."/>
            <person name="Salamov A."/>
            <person name="Putnam N."/>
            <person name="Dupont C."/>
            <person name="Jorgensen R."/>
            <person name="Derelle E."/>
            <person name="Rombauts S."/>
            <person name="Zhou K."/>
            <person name="Otillar R."/>
            <person name="Merchant S.S."/>
            <person name="Podell S."/>
            <person name="Gaasterland T."/>
            <person name="Napoli C."/>
            <person name="Gendler K."/>
            <person name="Manuell A."/>
            <person name="Tai V."/>
            <person name="Vallon O."/>
            <person name="Piganeau G."/>
            <person name="Jancek S."/>
            <person name="Heijde M."/>
            <person name="Jabbari K."/>
            <person name="Bowler C."/>
            <person name="Lohr M."/>
            <person name="Robbens S."/>
            <person name="Werner G."/>
            <person name="Dubchak I."/>
            <person name="Pazour G.J."/>
            <person name="Ren Q."/>
            <person name="Paulsen I."/>
            <person name="Delwiche C."/>
            <person name="Schmutz J."/>
            <person name="Rokhsar D."/>
            <person name="Van de Peer Y."/>
            <person name="Moreau H."/>
            <person name="Grigoriev I.V."/>
        </authorList>
    </citation>
    <scope>NUCLEOTIDE SEQUENCE [LARGE SCALE GENOMIC DNA]</scope>
    <source>
        <strain evidence="6 7">CCE9901</strain>
    </source>
</reference>
<gene>
    <name evidence="6" type="ORF">OSTLU_33318</name>
</gene>
<keyword evidence="3" id="KW-0862">Zinc</keyword>
<keyword evidence="4" id="KW-0175">Coiled coil</keyword>
<dbReference type="GO" id="GO:0006606">
    <property type="term" value="P:protein import into nucleus"/>
    <property type="evidence" value="ECO:0007669"/>
    <property type="project" value="TreeGrafter"/>
</dbReference>
<protein>
    <recommendedName>
        <fullName evidence="5">RPA-interacting protein C-terminal domain-containing protein</fullName>
    </recommendedName>
</protein>
<organism evidence="6 7">
    <name type="scientific">Ostreococcus lucimarinus (strain CCE9901)</name>
    <dbReference type="NCBI Taxonomy" id="436017"/>
    <lineage>
        <taxon>Eukaryota</taxon>
        <taxon>Viridiplantae</taxon>
        <taxon>Chlorophyta</taxon>
        <taxon>Mamiellophyceae</taxon>
        <taxon>Mamiellales</taxon>
        <taxon>Bathycoccaceae</taxon>
        <taxon>Ostreococcus</taxon>
    </lineage>
</organism>
<feature type="coiled-coil region" evidence="4">
    <location>
        <begin position="114"/>
        <end position="141"/>
    </location>
</feature>
<dbReference type="InterPro" id="IPR028159">
    <property type="entry name" value="RPA_interact_C_dom"/>
</dbReference>
<dbReference type="GO" id="GO:0008270">
    <property type="term" value="F:zinc ion binding"/>
    <property type="evidence" value="ECO:0007669"/>
    <property type="project" value="UniProtKB-KW"/>
</dbReference>
<dbReference type="InterPro" id="IPR028156">
    <property type="entry name" value="RIP"/>
</dbReference>
<keyword evidence="7" id="KW-1185">Reference proteome</keyword>
<evidence type="ECO:0000313" key="6">
    <source>
        <dbReference type="EMBL" id="ABO97763.1"/>
    </source>
</evidence>
<evidence type="ECO:0000256" key="4">
    <source>
        <dbReference type="SAM" id="Coils"/>
    </source>
</evidence>
<dbReference type="GeneID" id="5003713"/>
<dbReference type="KEGG" id="olu:OSTLU_33318"/>
<evidence type="ECO:0000259" key="5">
    <source>
        <dbReference type="Pfam" id="PF14768"/>
    </source>
</evidence>
<keyword evidence="2" id="KW-0863">Zinc-finger</keyword>
<proteinExistence type="predicted"/>
<dbReference type="OMA" id="EAFERWK"/>
<evidence type="ECO:0000256" key="1">
    <source>
        <dbReference type="ARBA" id="ARBA00022723"/>
    </source>
</evidence>
<evidence type="ECO:0000313" key="7">
    <source>
        <dbReference type="Proteomes" id="UP000001568"/>
    </source>
</evidence>
<dbReference type="HOGENOM" id="CLU_1095788_0_0_1"/>
<dbReference type="Gramene" id="ABO97763">
    <property type="protein sequence ID" value="ABO97763"/>
    <property type="gene ID" value="OSTLU_33318"/>
</dbReference>
<dbReference type="PANTHER" id="PTHR31742">
    <property type="entry name" value="RPA-INTERACTING PROTEIN RPAIN"/>
    <property type="match status" value="1"/>
</dbReference>
<dbReference type="PANTHER" id="PTHR31742:SF1">
    <property type="entry name" value="RPA-INTERACTING PROTEIN"/>
    <property type="match status" value="1"/>
</dbReference>
<name>A4S242_OSTLU</name>
<evidence type="ECO:0000256" key="3">
    <source>
        <dbReference type="ARBA" id="ARBA00022833"/>
    </source>
</evidence>